<dbReference type="SUPFAM" id="SSF56935">
    <property type="entry name" value="Porins"/>
    <property type="match status" value="1"/>
</dbReference>
<evidence type="ECO:0000256" key="4">
    <source>
        <dbReference type="ARBA" id="ARBA00022529"/>
    </source>
</evidence>
<evidence type="ECO:0000256" key="2">
    <source>
        <dbReference type="ARBA" id="ARBA00007550"/>
    </source>
</evidence>
<keyword evidence="3" id="KW-0964">Secreted</keyword>
<keyword evidence="11" id="KW-1185">Reference proteome</keyword>
<dbReference type="GO" id="GO:0045087">
    <property type="term" value="P:innate immune response"/>
    <property type="evidence" value="ECO:0007669"/>
    <property type="project" value="UniProtKB-KW"/>
</dbReference>
<reference evidence="10" key="2">
    <citation type="submission" date="2020-12" db="EMBL/GenBank/DDBJ databases">
        <authorList>
            <person name="Kanost M."/>
        </authorList>
    </citation>
    <scope>NUCLEOTIDE SEQUENCE</scope>
</reference>
<sequence length="209" mass="22451">MCVKVFLILGLVATVLGHNEVLTNNGDGSIGGAVNIPVIENDNHAIHGVGALNFDKDQIRKDYELGSATAGVAYSNAFGHGVSLTETHVPGFGDKLTAAGKLNVFHNDNHNVDVNAFATRTMPDIPRVPDFNTVGGGVDYTFKDKVGASASMAHSDFIDRNDYSVAGRVNLMSSPRSSLDFSAGYEKFTTPFVNSGWKPKFSFSYNVRF</sequence>
<dbReference type="GO" id="GO:0042742">
    <property type="term" value="P:defense response to bacterium"/>
    <property type="evidence" value="ECO:0007669"/>
    <property type="project" value="UniProtKB-KW"/>
</dbReference>
<dbReference type="EMBL" id="JH668507">
    <property type="protein sequence ID" value="KAG6456237.1"/>
    <property type="molecule type" value="Genomic_DNA"/>
</dbReference>
<dbReference type="Pfam" id="PF03769">
    <property type="entry name" value="Attacin_C"/>
    <property type="match status" value="1"/>
</dbReference>
<evidence type="ECO:0000256" key="7">
    <source>
        <dbReference type="ARBA" id="ARBA00023022"/>
    </source>
</evidence>
<evidence type="ECO:0000313" key="10">
    <source>
        <dbReference type="EMBL" id="KAG6456237.1"/>
    </source>
</evidence>
<name>A0A921ZE18_MANSE</name>
<dbReference type="EMBL" id="JH668507">
    <property type="protein sequence ID" value="KAG6456236.1"/>
    <property type="molecule type" value="Genomic_DNA"/>
</dbReference>
<dbReference type="Proteomes" id="UP000791440">
    <property type="component" value="Unassembled WGS sequence"/>
</dbReference>
<keyword evidence="6" id="KW-0391">Immunity</keyword>
<evidence type="ECO:0000256" key="3">
    <source>
        <dbReference type="ARBA" id="ARBA00022525"/>
    </source>
</evidence>
<comment type="subcellular location">
    <subcellularLocation>
        <location evidence="1">Secreted</location>
    </subcellularLocation>
</comment>
<keyword evidence="5" id="KW-0399">Innate immunity</keyword>
<reference evidence="10" key="1">
    <citation type="journal article" date="2016" name="Insect Biochem. Mol. Biol.">
        <title>Multifaceted biological insights from a draft genome sequence of the tobacco hornworm moth, Manduca sexta.</title>
        <authorList>
            <person name="Kanost M.R."/>
            <person name="Arrese E.L."/>
            <person name="Cao X."/>
            <person name="Chen Y.R."/>
            <person name="Chellapilla S."/>
            <person name="Goldsmith M.R."/>
            <person name="Grosse-Wilde E."/>
            <person name="Heckel D.G."/>
            <person name="Herndon N."/>
            <person name="Jiang H."/>
            <person name="Papanicolaou A."/>
            <person name="Qu J."/>
            <person name="Soulages J.L."/>
            <person name="Vogel H."/>
            <person name="Walters J."/>
            <person name="Waterhouse R.M."/>
            <person name="Ahn S.J."/>
            <person name="Almeida F.C."/>
            <person name="An C."/>
            <person name="Aqrawi P."/>
            <person name="Bretschneider A."/>
            <person name="Bryant W.B."/>
            <person name="Bucks S."/>
            <person name="Chao H."/>
            <person name="Chevignon G."/>
            <person name="Christen J.M."/>
            <person name="Clarke D.F."/>
            <person name="Dittmer N.T."/>
            <person name="Ferguson L.C.F."/>
            <person name="Garavelou S."/>
            <person name="Gordon K.H.J."/>
            <person name="Gunaratna R.T."/>
            <person name="Han Y."/>
            <person name="Hauser F."/>
            <person name="He Y."/>
            <person name="Heidel-Fischer H."/>
            <person name="Hirsh A."/>
            <person name="Hu Y."/>
            <person name="Jiang H."/>
            <person name="Kalra D."/>
            <person name="Klinner C."/>
            <person name="Konig C."/>
            <person name="Kovar C."/>
            <person name="Kroll A.R."/>
            <person name="Kuwar S.S."/>
            <person name="Lee S.L."/>
            <person name="Lehman R."/>
            <person name="Li K."/>
            <person name="Li Z."/>
            <person name="Liang H."/>
            <person name="Lovelace S."/>
            <person name="Lu Z."/>
            <person name="Mansfield J.H."/>
            <person name="McCulloch K.J."/>
            <person name="Mathew T."/>
            <person name="Morton B."/>
            <person name="Muzny D.M."/>
            <person name="Neunemann D."/>
            <person name="Ongeri F."/>
            <person name="Pauchet Y."/>
            <person name="Pu L.L."/>
            <person name="Pyrousis I."/>
            <person name="Rao X.J."/>
            <person name="Redding A."/>
            <person name="Roesel C."/>
            <person name="Sanchez-Gracia A."/>
            <person name="Schaack S."/>
            <person name="Shukla A."/>
            <person name="Tetreau G."/>
            <person name="Wang Y."/>
            <person name="Xiong G.H."/>
            <person name="Traut W."/>
            <person name="Walsh T.K."/>
            <person name="Worley K.C."/>
            <person name="Wu D."/>
            <person name="Wu W."/>
            <person name="Wu Y.Q."/>
            <person name="Zhang X."/>
            <person name="Zou Z."/>
            <person name="Zucker H."/>
            <person name="Briscoe A.D."/>
            <person name="Burmester T."/>
            <person name="Clem R.J."/>
            <person name="Feyereisen R."/>
            <person name="Grimmelikhuijzen C.J.P."/>
            <person name="Hamodrakas S.J."/>
            <person name="Hansson B.S."/>
            <person name="Huguet E."/>
            <person name="Jermiin L.S."/>
            <person name="Lan Q."/>
            <person name="Lehman H.K."/>
            <person name="Lorenzen M."/>
            <person name="Merzendorfer H."/>
            <person name="Michalopoulos I."/>
            <person name="Morton D.B."/>
            <person name="Muthukrishnan S."/>
            <person name="Oakeshott J.G."/>
            <person name="Palmer W."/>
            <person name="Park Y."/>
            <person name="Passarelli A.L."/>
            <person name="Rozas J."/>
            <person name="Schwartz L.M."/>
            <person name="Smith W."/>
            <person name="Southgate A."/>
            <person name="Vilcinskas A."/>
            <person name="Vogt R."/>
            <person name="Wang P."/>
            <person name="Werren J."/>
            <person name="Yu X.Q."/>
            <person name="Zhou J.J."/>
            <person name="Brown S.J."/>
            <person name="Scherer S.E."/>
            <person name="Richards S."/>
            <person name="Blissard G.W."/>
        </authorList>
    </citation>
    <scope>NUCLEOTIDE SEQUENCE</scope>
</reference>
<organism evidence="10 11">
    <name type="scientific">Manduca sexta</name>
    <name type="common">Tobacco hawkmoth</name>
    <name type="synonym">Tobacco hornworm</name>
    <dbReference type="NCBI Taxonomy" id="7130"/>
    <lineage>
        <taxon>Eukaryota</taxon>
        <taxon>Metazoa</taxon>
        <taxon>Ecdysozoa</taxon>
        <taxon>Arthropoda</taxon>
        <taxon>Hexapoda</taxon>
        <taxon>Insecta</taxon>
        <taxon>Pterygota</taxon>
        <taxon>Neoptera</taxon>
        <taxon>Endopterygota</taxon>
        <taxon>Lepidoptera</taxon>
        <taxon>Glossata</taxon>
        <taxon>Ditrysia</taxon>
        <taxon>Bombycoidea</taxon>
        <taxon>Sphingidae</taxon>
        <taxon>Sphinginae</taxon>
        <taxon>Sphingini</taxon>
        <taxon>Manduca</taxon>
    </lineage>
</organism>
<feature type="signal peptide" evidence="8">
    <location>
        <begin position="1"/>
        <end position="17"/>
    </location>
</feature>
<comment type="similarity">
    <text evidence="2">Belongs to the attacin/sarcotoxin-2 family.</text>
</comment>
<proteinExistence type="inferred from homology"/>
<dbReference type="OrthoDB" id="7459052at2759"/>
<feature type="domain" description="Attacin C-terminal" evidence="9">
    <location>
        <begin position="90"/>
        <end position="209"/>
    </location>
</feature>
<evidence type="ECO:0000259" key="9">
    <source>
        <dbReference type="Pfam" id="PF03769"/>
    </source>
</evidence>
<dbReference type="AlphaFoldDB" id="A0A921ZE18"/>
<evidence type="ECO:0000256" key="5">
    <source>
        <dbReference type="ARBA" id="ARBA00022588"/>
    </source>
</evidence>
<keyword evidence="8" id="KW-0732">Signal</keyword>
<feature type="chain" id="PRO_5038276520" description="Attacin C-terminal domain-containing protein" evidence="8">
    <location>
        <begin position="18"/>
        <end position="209"/>
    </location>
</feature>
<evidence type="ECO:0000256" key="8">
    <source>
        <dbReference type="SAM" id="SignalP"/>
    </source>
</evidence>
<keyword evidence="7" id="KW-0044">Antibiotic</keyword>
<evidence type="ECO:0000256" key="6">
    <source>
        <dbReference type="ARBA" id="ARBA00022859"/>
    </source>
</evidence>
<dbReference type="InterPro" id="IPR005521">
    <property type="entry name" value="Attacin_C"/>
</dbReference>
<comment type="caution">
    <text evidence="10">The sequence shown here is derived from an EMBL/GenBank/DDBJ whole genome shotgun (WGS) entry which is preliminary data.</text>
</comment>
<protein>
    <recommendedName>
        <fullName evidence="9">Attacin C-terminal domain-containing protein</fullName>
    </recommendedName>
</protein>
<gene>
    <name evidence="10" type="ORF">O3G_MSEX009622</name>
</gene>
<evidence type="ECO:0000256" key="1">
    <source>
        <dbReference type="ARBA" id="ARBA00004613"/>
    </source>
</evidence>
<keyword evidence="4" id="KW-0929">Antimicrobial</keyword>
<accession>A0A921ZE18</accession>
<dbReference type="GO" id="GO:0005576">
    <property type="term" value="C:extracellular region"/>
    <property type="evidence" value="ECO:0007669"/>
    <property type="project" value="UniProtKB-SubCell"/>
</dbReference>
<evidence type="ECO:0000313" key="11">
    <source>
        <dbReference type="Proteomes" id="UP000791440"/>
    </source>
</evidence>